<keyword evidence="2" id="KW-0597">Phosphoprotein</keyword>
<sequence>MIDWAQVKKLCHEVGAEDFDEVIALFFEEVADVIDKLDNLTDRSGLAEDMHFLKGSALTLGFTQMSHLCHSAEKTAATGDAQCVDVGAVIQCYVDSKQAFMAEYLMKLAA</sequence>
<evidence type="ECO:0000256" key="1">
    <source>
        <dbReference type="ARBA" id="ARBA00023012"/>
    </source>
</evidence>
<dbReference type="Proteomes" id="UP000732193">
    <property type="component" value="Unassembled WGS sequence"/>
</dbReference>
<dbReference type="PROSITE" id="PS50894">
    <property type="entry name" value="HPT"/>
    <property type="match status" value="1"/>
</dbReference>
<dbReference type="CDD" id="cd00088">
    <property type="entry name" value="HPT"/>
    <property type="match status" value="1"/>
</dbReference>
<name>A0AAE3B6P6_9RHOB</name>
<dbReference type="Gene3D" id="1.20.120.160">
    <property type="entry name" value="HPT domain"/>
    <property type="match status" value="1"/>
</dbReference>
<proteinExistence type="predicted"/>
<comment type="caution">
    <text evidence="4">The sequence shown here is derived from an EMBL/GenBank/DDBJ whole genome shotgun (WGS) entry which is preliminary data.</text>
</comment>
<gene>
    <name evidence="4" type="ORF">JQV55_09250</name>
</gene>
<evidence type="ECO:0000259" key="3">
    <source>
        <dbReference type="PROSITE" id="PS50894"/>
    </source>
</evidence>
<dbReference type="GO" id="GO:0000160">
    <property type="term" value="P:phosphorelay signal transduction system"/>
    <property type="evidence" value="ECO:0007669"/>
    <property type="project" value="UniProtKB-KW"/>
</dbReference>
<reference evidence="4 5" key="1">
    <citation type="submission" date="2021-01" db="EMBL/GenBank/DDBJ databases">
        <title>Diatom-associated Roseobacters Show Island Model of Population Structure.</title>
        <authorList>
            <person name="Qu L."/>
            <person name="Feng X."/>
            <person name="Chen Y."/>
            <person name="Li L."/>
            <person name="Wang X."/>
            <person name="Hu Z."/>
            <person name="Wang H."/>
            <person name="Luo H."/>
        </authorList>
    </citation>
    <scope>NUCLEOTIDE SEQUENCE [LARGE SCALE GENOMIC DNA]</scope>
    <source>
        <strain evidence="4 5">TR60-84</strain>
    </source>
</reference>
<feature type="modified residue" description="Phosphohistidine" evidence="2">
    <location>
        <position position="51"/>
    </location>
</feature>
<organism evidence="4 5">
    <name type="scientific">Sulfitobacter geojensis</name>
    <dbReference type="NCBI Taxonomy" id="1342299"/>
    <lineage>
        <taxon>Bacteria</taxon>
        <taxon>Pseudomonadati</taxon>
        <taxon>Pseudomonadota</taxon>
        <taxon>Alphaproteobacteria</taxon>
        <taxon>Rhodobacterales</taxon>
        <taxon>Roseobacteraceae</taxon>
        <taxon>Sulfitobacter</taxon>
    </lineage>
</organism>
<dbReference type="InterPro" id="IPR008207">
    <property type="entry name" value="Sig_transdc_His_kin_Hpt_dom"/>
</dbReference>
<dbReference type="AlphaFoldDB" id="A0AAE3B6P6"/>
<keyword evidence="5" id="KW-1185">Reference proteome</keyword>
<dbReference type="InterPro" id="IPR036641">
    <property type="entry name" value="HPT_dom_sf"/>
</dbReference>
<evidence type="ECO:0000313" key="5">
    <source>
        <dbReference type="Proteomes" id="UP000732193"/>
    </source>
</evidence>
<evidence type="ECO:0000256" key="2">
    <source>
        <dbReference type="PROSITE-ProRule" id="PRU00110"/>
    </source>
</evidence>
<accession>A0AAE3B6P6</accession>
<feature type="domain" description="HPt" evidence="3">
    <location>
        <begin position="12"/>
        <end position="110"/>
    </location>
</feature>
<dbReference type="Pfam" id="PF01627">
    <property type="entry name" value="Hpt"/>
    <property type="match status" value="1"/>
</dbReference>
<dbReference type="GO" id="GO:0004672">
    <property type="term" value="F:protein kinase activity"/>
    <property type="evidence" value="ECO:0007669"/>
    <property type="project" value="UniProtKB-ARBA"/>
</dbReference>
<evidence type="ECO:0000313" key="4">
    <source>
        <dbReference type="EMBL" id="MBM1713745.1"/>
    </source>
</evidence>
<protein>
    <submittedName>
        <fullName evidence="4">Hpt domain-containing protein</fullName>
    </submittedName>
</protein>
<keyword evidence="1" id="KW-0902">Two-component regulatory system</keyword>
<dbReference type="EMBL" id="JAFBRM010000002">
    <property type="protein sequence ID" value="MBM1713745.1"/>
    <property type="molecule type" value="Genomic_DNA"/>
</dbReference>
<dbReference type="SUPFAM" id="SSF47226">
    <property type="entry name" value="Histidine-containing phosphotransfer domain, HPT domain"/>
    <property type="match status" value="1"/>
</dbReference>
<dbReference type="RefSeq" id="WP_203242057.1">
    <property type="nucleotide sequence ID" value="NZ_JAFBRH010000002.1"/>
</dbReference>